<dbReference type="AlphaFoldDB" id="A0A165KPC3"/>
<organism evidence="1 2">
    <name type="scientific">Exidia glandulosa HHB12029</name>
    <dbReference type="NCBI Taxonomy" id="1314781"/>
    <lineage>
        <taxon>Eukaryota</taxon>
        <taxon>Fungi</taxon>
        <taxon>Dikarya</taxon>
        <taxon>Basidiomycota</taxon>
        <taxon>Agaricomycotina</taxon>
        <taxon>Agaricomycetes</taxon>
        <taxon>Auriculariales</taxon>
        <taxon>Exidiaceae</taxon>
        <taxon>Exidia</taxon>
    </lineage>
</organism>
<proteinExistence type="predicted"/>
<sequence>MWISFVSDLNPGAGWPQFSLSATGRQVLQLQNGNVTAIADDFHLEETQYLNSARLLNEFEK</sequence>
<evidence type="ECO:0000313" key="1">
    <source>
        <dbReference type="EMBL" id="KZV96648.1"/>
    </source>
</evidence>
<dbReference type="EMBL" id="KV425940">
    <property type="protein sequence ID" value="KZV96648.1"/>
    <property type="molecule type" value="Genomic_DNA"/>
</dbReference>
<protein>
    <submittedName>
        <fullName evidence="1">Uncharacterized protein</fullName>
    </submittedName>
</protein>
<gene>
    <name evidence="1" type="ORF">EXIGLDRAFT_411394</name>
</gene>
<dbReference type="STRING" id="1314781.A0A165KPC3"/>
<dbReference type="OrthoDB" id="3027624at2759"/>
<accession>A0A165KPC3</accession>
<keyword evidence="2" id="KW-1185">Reference proteome</keyword>
<dbReference type="InParanoid" id="A0A165KPC3"/>
<reference evidence="1 2" key="1">
    <citation type="journal article" date="2016" name="Mol. Biol. Evol.">
        <title>Comparative Genomics of Early-Diverging Mushroom-Forming Fungi Provides Insights into the Origins of Lignocellulose Decay Capabilities.</title>
        <authorList>
            <person name="Nagy L.G."/>
            <person name="Riley R."/>
            <person name="Tritt A."/>
            <person name="Adam C."/>
            <person name="Daum C."/>
            <person name="Floudas D."/>
            <person name="Sun H."/>
            <person name="Yadav J.S."/>
            <person name="Pangilinan J."/>
            <person name="Larsson K.H."/>
            <person name="Matsuura K."/>
            <person name="Barry K."/>
            <person name="Labutti K."/>
            <person name="Kuo R."/>
            <person name="Ohm R.A."/>
            <person name="Bhattacharya S.S."/>
            <person name="Shirouzu T."/>
            <person name="Yoshinaga Y."/>
            <person name="Martin F.M."/>
            <person name="Grigoriev I.V."/>
            <person name="Hibbett D.S."/>
        </authorList>
    </citation>
    <scope>NUCLEOTIDE SEQUENCE [LARGE SCALE GENOMIC DNA]</scope>
    <source>
        <strain evidence="1 2">HHB12029</strain>
    </source>
</reference>
<name>A0A165KPC3_EXIGL</name>
<evidence type="ECO:0000313" key="2">
    <source>
        <dbReference type="Proteomes" id="UP000077266"/>
    </source>
</evidence>
<dbReference type="Proteomes" id="UP000077266">
    <property type="component" value="Unassembled WGS sequence"/>
</dbReference>